<dbReference type="GO" id="GO:0030488">
    <property type="term" value="P:tRNA methylation"/>
    <property type="evidence" value="ECO:0007669"/>
    <property type="project" value="InterPro"/>
</dbReference>
<feature type="domain" description="Radical SAM core" evidence="12">
    <location>
        <begin position="100"/>
        <end position="339"/>
    </location>
</feature>
<sequence length="356" mass="39696">MNNTNNIDLRDLTRAQLSELLLSIDLPPERAPQIFSQLQRPGLHNIEQLELKRDIREHLGAHARLSRLRIKEVENSADGTRKYILRLEDGLLIESVLIPGHGRYTLCLSSQAGCAMGCRFCLTAGLGFRRNLRPAEITGQVLAVMEDMLQREMGNGRLRELINNLVFMGMGEPLANYDHLLTALHILMDQQGLEFTRRRITVSTCGLIPALKRLPGAVKVNLAVSLHAADNDLRDQLMPINRRHPLDDLLAACRAYPLPRKGIILFAYLMLKGINDQPAAARALAEKLTGIPCRVNLLPFNESSELPYKRPGKETINEFKTILQQAGYTTMIRDSRGGDISAACGQLALRESKAKA</sequence>
<evidence type="ECO:0000256" key="6">
    <source>
        <dbReference type="ARBA" id="ARBA00022603"/>
    </source>
</evidence>
<keyword evidence="11" id="KW-0411">Iron-sulfur</keyword>
<dbReference type="GO" id="GO:0008173">
    <property type="term" value="F:RNA methyltransferase activity"/>
    <property type="evidence" value="ECO:0007669"/>
    <property type="project" value="InterPro"/>
</dbReference>
<dbReference type="PROSITE" id="PS51918">
    <property type="entry name" value="RADICAL_SAM"/>
    <property type="match status" value="1"/>
</dbReference>
<gene>
    <name evidence="13" type="ORF">MNBD_DELTA03-639</name>
</gene>
<accession>A0A3B0UZZ2</accession>
<dbReference type="GO" id="GO:0005737">
    <property type="term" value="C:cytoplasm"/>
    <property type="evidence" value="ECO:0007669"/>
    <property type="project" value="UniProtKB-SubCell"/>
</dbReference>
<dbReference type="CDD" id="cd01335">
    <property type="entry name" value="Radical_SAM"/>
    <property type="match status" value="1"/>
</dbReference>
<dbReference type="FunFam" id="3.20.20.70:FF:000014">
    <property type="entry name" value="Probable dual-specificity RNA methyltransferase RlmN"/>
    <property type="match status" value="1"/>
</dbReference>
<evidence type="ECO:0000256" key="1">
    <source>
        <dbReference type="ARBA" id="ARBA00001966"/>
    </source>
</evidence>
<evidence type="ECO:0000256" key="2">
    <source>
        <dbReference type="ARBA" id="ARBA00004496"/>
    </source>
</evidence>
<evidence type="ECO:0000256" key="5">
    <source>
        <dbReference type="ARBA" id="ARBA00022552"/>
    </source>
</evidence>
<reference evidence="13" key="1">
    <citation type="submission" date="2018-06" db="EMBL/GenBank/DDBJ databases">
        <authorList>
            <person name="Zhirakovskaya E."/>
        </authorList>
    </citation>
    <scope>NUCLEOTIDE SEQUENCE</scope>
</reference>
<dbReference type="GO" id="GO:0051539">
    <property type="term" value="F:4 iron, 4 sulfur cluster binding"/>
    <property type="evidence" value="ECO:0007669"/>
    <property type="project" value="UniProtKB-KW"/>
</dbReference>
<evidence type="ECO:0000256" key="11">
    <source>
        <dbReference type="ARBA" id="ARBA00023014"/>
    </source>
</evidence>
<keyword evidence="6 13" id="KW-0489">Methyltransferase</keyword>
<comment type="cofactor">
    <cofactor evidence="1">
        <name>[4Fe-4S] cluster</name>
        <dbReference type="ChEBI" id="CHEBI:49883"/>
    </cofactor>
</comment>
<dbReference type="Pfam" id="PF04055">
    <property type="entry name" value="Radical_SAM"/>
    <property type="match status" value="1"/>
</dbReference>
<dbReference type="NCBIfam" id="TIGR00048">
    <property type="entry name" value="rRNA_mod_RlmN"/>
    <property type="match status" value="1"/>
</dbReference>
<evidence type="ECO:0000256" key="3">
    <source>
        <dbReference type="ARBA" id="ARBA00022485"/>
    </source>
</evidence>
<dbReference type="EMBL" id="UOEX01000172">
    <property type="protein sequence ID" value="VAW36361.1"/>
    <property type="molecule type" value="Genomic_DNA"/>
</dbReference>
<dbReference type="InterPro" id="IPR040072">
    <property type="entry name" value="Methyltransferase_A"/>
</dbReference>
<keyword evidence="4" id="KW-0963">Cytoplasm</keyword>
<dbReference type="SUPFAM" id="SSF102114">
    <property type="entry name" value="Radical SAM enzymes"/>
    <property type="match status" value="1"/>
</dbReference>
<evidence type="ECO:0000256" key="10">
    <source>
        <dbReference type="ARBA" id="ARBA00023004"/>
    </source>
</evidence>
<dbReference type="PIRSF" id="PIRSF006004">
    <property type="entry name" value="CHP00048"/>
    <property type="match status" value="1"/>
</dbReference>
<dbReference type="InterPro" id="IPR007197">
    <property type="entry name" value="rSAM"/>
</dbReference>
<dbReference type="PANTHER" id="PTHR30544:SF5">
    <property type="entry name" value="RADICAL SAM CORE DOMAIN-CONTAINING PROTEIN"/>
    <property type="match status" value="1"/>
</dbReference>
<evidence type="ECO:0000313" key="13">
    <source>
        <dbReference type="EMBL" id="VAW36361.1"/>
    </source>
</evidence>
<evidence type="ECO:0000259" key="12">
    <source>
        <dbReference type="PROSITE" id="PS51918"/>
    </source>
</evidence>
<dbReference type="InterPro" id="IPR013785">
    <property type="entry name" value="Aldolase_TIM"/>
</dbReference>
<protein>
    <submittedName>
        <fullName evidence="13">23S rRNA (Adenine(2503)-C(2))-methyltransferase @ tRNA (Adenine(37)-C(2))-methyltransferase</fullName>
        <ecNumber evidence="13">2.1.1.192</ecNumber>
    </submittedName>
</protein>
<keyword evidence="5" id="KW-0698">rRNA processing</keyword>
<dbReference type="SFLD" id="SFLDG01062">
    <property type="entry name" value="methyltransferase_(Class_A)"/>
    <property type="match status" value="1"/>
</dbReference>
<keyword evidence="3" id="KW-0004">4Fe-4S</keyword>
<dbReference type="SFLD" id="SFLDS00029">
    <property type="entry name" value="Radical_SAM"/>
    <property type="match status" value="1"/>
</dbReference>
<dbReference type="InterPro" id="IPR004383">
    <property type="entry name" value="rRNA_lsu_MTrfase_RlmN/Cfr"/>
</dbReference>
<keyword evidence="10" id="KW-0408">Iron</keyword>
<evidence type="ECO:0000256" key="4">
    <source>
        <dbReference type="ARBA" id="ARBA00022490"/>
    </source>
</evidence>
<proteinExistence type="inferred from homology"/>
<dbReference type="AlphaFoldDB" id="A0A3B0UZZ2"/>
<evidence type="ECO:0000256" key="7">
    <source>
        <dbReference type="ARBA" id="ARBA00022679"/>
    </source>
</evidence>
<keyword evidence="7 13" id="KW-0808">Transferase</keyword>
<evidence type="ECO:0000256" key="8">
    <source>
        <dbReference type="ARBA" id="ARBA00022691"/>
    </source>
</evidence>
<dbReference type="InterPro" id="IPR058240">
    <property type="entry name" value="rSAM_sf"/>
</dbReference>
<dbReference type="GO" id="GO:0046872">
    <property type="term" value="F:metal ion binding"/>
    <property type="evidence" value="ECO:0007669"/>
    <property type="project" value="UniProtKB-KW"/>
</dbReference>
<dbReference type="SFLD" id="SFLDF00275">
    <property type="entry name" value="adenosine_C2_methyltransferase"/>
    <property type="match status" value="1"/>
</dbReference>
<keyword evidence="8" id="KW-0949">S-adenosyl-L-methionine</keyword>
<dbReference type="Gene3D" id="3.20.20.70">
    <property type="entry name" value="Aldolase class I"/>
    <property type="match status" value="1"/>
</dbReference>
<dbReference type="GO" id="GO:0070475">
    <property type="term" value="P:rRNA base methylation"/>
    <property type="evidence" value="ECO:0007669"/>
    <property type="project" value="InterPro"/>
</dbReference>
<comment type="subcellular location">
    <subcellularLocation>
        <location evidence="2">Cytoplasm</location>
    </subcellularLocation>
</comment>
<dbReference type="Gene3D" id="1.10.150.530">
    <property type="match status" value="1"/>
</dbReference>
<name>A0A3B0UZZ2_9ZZZZ</name>
<organism evidence="13">
    <name type="scientific">hydrothermal vent metagenome</name>
    <dbReference type="NCBI Taxonomy" id="652676"/>
    <lineage>
        <taxon>unclassified sequences</taxon>
        <taxon>metagenomes</taxon>
        <taxon>ecological metagenomes</taxon>
    </lineage>
</organism>
<keyword evidence="9" id="KW-0479">Metal-binding</keyword>
<dbReference type="HAMAP" id="MF_01849">
    <property type="entry name" value="RNA_methyltr_RlmN"/>
    <property type="match status" value="1"/>
</dbReference>
<evidence type="ECO:0000256" key="9">
    <source>
        <dbReference type="ARBA" id="ARBA00022723"/>
    </source>
</evidence>
<dbReference type="InterPro" id="IPR027492">
    <property type="entry name" value="RNA_MTrfase_RlmN"/>
</dbReference>
<dbReference type="PANTHER" id="PTHR30544">
    <property type="entry name" value="23S RRNA METHYLTRANSFERASE"/>
    <property type="match status" value="1"/>
</dbReference>
<dbReference type="EC" id="2.1.1.192" evidence="13"/>